<accession>A0A934IJP8</accession>
<reference evidence="2" key="1">
    <citation type="submission" date="2020-12" db="EMBL/GenBank/DDBJ databases">
        <title>Bacterial taxonomy.</title>
        <authorList>
            <person name="Pan X."/>
        </authorList>
    </citation>
    <scope>NUCLEOTIDE SEQUENCE</scope>
    <source>
        <strain evidence="2">KCTC 52957</strain>
    </source>
</reference>
<dbReference type="AlphaFoldDB" id="A0A934IJP8"/>
<evidence type="ECO:0008006" key="4">
    <source>
        <dbReference type="Google" id="ProtNLM"/>
    </source>
</evidence>
<dbReference type="EMBL" id="JAEKPD010000014">
    <property type="protein sequence ID" value="MBJ3763805.1"/>
    <property type="molecule type" value="Genomic_DNA"/>
</dbReference>
<sequence>MVSIRTLGPVILVAASLGAIAAPEDPAARCRAGLDRSLAAMEDLPLMKEELATGLMWARLDAETALASGDTVTCLEKLAVVNAILGLRPAAPGG</sequence>
<proteinExistence type="predicted"/>
<evidence type="ECO:0000313" key="3">
    <source>
        <dbReference type="Proteomes" id="UP000642488"/>
    </source>
</evidence>
<keyword evidence="1" id="KW-0732">Signal</keyword>
<organism evidence="2 3">
    <name type="scientific">Palleronia pontilimi</name>
    <dbReference type="NCBI Taxonomy" id="1964209"/>
    <lineage>
        <taxon>Bacteria</taxon>
        <taxon>Pseudomonadati</taxon>
        <taxon>Pseudomonadota</taxon>
        <taxon>Alphaproteobacteria</taxon>
        <taxon>Rhodobacterales</taxon>
        <taxon>Roseobacteraceae</taxon>
        <taxon>Palleronia</taxon>
    </lineage>
</organism>
<feature type="signal peptide" evidence="1">
    <location>
        <begin position="1"/>
        <end position="21"/>
    </location>
</feature>
<gene>
    <name evidence="2" type="ORF">ILP92_13690</name>
</gene>
<dbReference type="RefSeq" id="WP_198916978.1">
    <property type="nucleotide sequence ID" value="NZ_JAEKPD010000014.1"/>
</dbReference>
<feature type="chain" id="PRO_5037137806" description="UrcA family protein" evidence="1">
    <location>
        <begin position="22"/>
        <end position="94"/>
    </location>
</feature>
<comment type="caution">
    <text evidence="2">The sequence shown here is derived from an EMBL/GenBank/DDBJ whole genome shotgun (WGS) entry which is preliminary data.</text>
</comment>
<dbReference type="Proteomes" id="UP000642488">
    <property type="component" value="Unassembled WGS sequence"/>
</dbReference>
<evidence type="ECO:0000313" key="2">
    <source>
        <dbReference type="EMBL" id="MBJ3763805.1"/>
    </source>
</evidence>
<name>A0A934IJP8_9RHOB</name>
<keyword evidence="3" id="KW-1185">Reference proteome</keyword>
<evidence type="ECO:0000256" key="1">
    <source>
        <dbReference type="SAM" id="SignalP"/>
    </source>
</evidence>
<protein>
    <recommendedName>
        <fullName evidence="4">UrcA family protein</fullName>
    </recommendedName>
</protein>